<dbReference type="Gene3D" id="3.30.1380.10">
    <property type="match status" value="1"/>
</dbReference>
<name>A0A1L6MW58_9BACT</name>
<evidence type="ECO:0000313" key="1">
    <source>
        <dbReference type="EMBL" id="APR99762.1"/>
    </source>
</evidence>
<organism evidence="1 2">
    <name type="scientific">Pajaroellobacter abortibovis</name>
    <dbReference type="NCBI Taxonomy" id="1882918"/>
    <lineage>
        <taxon>Bacteria</taxon>
        <taxon>Pseudomonadati</taxon>
        <taxon>Myxococcota</taxon>
        <taxon>Polyangia</taxon>
        <taxon>Polyangiales</taxon>
        <taxon>Polyangiaceae</taxon>
    </lineage>
</organism>
<dbReference type="InterPro" id="IPR009045">
    <property type="entry name" value="Zn_M74/Hedgehog-like"/>
</dbReference>
<reference evidence="1 2" key="1">
    <citation type="submission" date="2016-08" db="EMBL/GenBank/DDBJ databases">
        <title>Identification and validation of antigenic proteins from Pajaroellobacter abortibovis using de-novo genome sequence assembly and reverse vaccinology.</title>
        <authorList>
            <person name="Welly B.T."/>
            <person name="Miller M.R."/>
            <person name="Stott J.L."/>
            <person name="Blanchard M.T."/>
            <person name="Islas-Trejo A.D."/>
            <person name="O'Rourke S.M."/>
            <person name="Young A.E."/>
            <person name="Medrano J.F."/>
            <person name="Van Eenennaam A.L."/>
        </authorList>
    </citation>
    <scope>NUCLEOTIDE SEQUENCE [LARGE SCALE GENOMIC DNA]</scope>
    <source>
        <strain evidence="1 2">BTF92-0548A/99-0131</strain>
    </source>
</reference>
<evidence type="ECO:0000313" key="2">
    <source>
        <dbReference type="Proteomes" id="UP000185544"/>
    </source>
</evidence>
<keyword evidence="2" id="KW-1185">Reference proteome</keyword>
<dbReference type="Proteomes" id="UP000185544">
    <property type="component" value="Chromosome"/>
</dbReference>
<dbReference type="SUPFAM" id="SSF55166">
    <property type="entry name" value="Hedgehog/DD-peptidase"/>
    <property type="match status" value="1"/>
</dbReference>
<gene>
    <name evidence="1" type="ORF">BCY86_03030</name>
</gene>
<sequence>MTTASTWGEALNCLIPVSHTDSSLVPEEIHQKRGPFQGITERHGFKNYPKEWRRFTLSPQPFAKPFDFSVE</sequence>
<accession>A0A1L6MW58</accession>
<dbReference type="KEGG" id="pabo:BCY86_03030"/>
<dbReference type="AlphaFoldDB" id="A0A1L6MW58"/>
<dbReference type="EMBL" id="CP016908">
    <property type="protein sequence ID" value="APR99762.1"/>
    <property type="molecule type" value="Genomic_DNA"/>
</dbReference>
<dbReference type="OrthoDB" id="9801430at2"/>
<proteinExistence type="predicted"/>
<dbReference type="RefSeq" id="WP_075276410.1">
    <property type="nucleotide sequence ID" value="NZ_CP016908.1"/>
</dbReference>
<protein>
    <submittedName>
        <fullName evidence="1">Uncharacterized protein</fullName>
    </submittedName>
</protein>